<name>A0ACA9LDB4_9GLOM</name>
<protein>
    <submittedName>
        <fullName evidence="1">7140_t:CDS:1</fullName>
    </submittedName>
</protein>
<proteinExistence type="predicted"/>
<evidence type="ECO:0000313" key="1">
    <source>
        <dbReference type="EMBL" id="CAG8522950.1"/>
    </source>
</evidence>
<organism evidence="1 2">
    <name type="scientific">Cetraspora pellucida</name>
    <dbReference type="NCBI Taxonomy" id="1433469"/>
    <lineage>
        <taxon>Eukaryota</taxon>
        <taxon>Fungi</taxon>
        <taxon>Fungi incertae sedis</taxon>
        <taxon>Mucoromycota</taxon>
        <taxon>Glomeromycotina</taxon>
        <taxon>Glomeromycetes</taxon>
        <taxon>Diversisporales</taxon>
        <taxon>Gigasporaceae</taxon>
        <taxon>Cetraspora</taxon>
    </lineage>
</organism>
<reference evidence="1" key="1">
    <citation type="submission" date="2021-06" db="EMBL/GenBank/DDBJ databases">
        <authorList>
            <person name="Kallberg Y."/>
            <person name="Tangrot J."/>
            <person name="Rosling A."/>
        </authorList>
    </citation>
    <scope>NUCLEOTIDE SEQUENCE</scope>
    <source>
        <strain evidence="1">28 12/20/2015</strain>
    </source>
</reference>
<dbReference type="EMBL" id="CAJVPW010003375">
    <property type="protein sequence ID" value="CAG8522950.1"/>
    <property type="molecule type" value="Genomic_DNA"/>
</dbReference>
<feature type="non-terminal residue" evidence="1">
    <location>
        <position position="1"/>
    </location>
</feature>
<keyword evidence="2" id="KW-1185">Reference proteome</keyword>
<sequence>AGNGLLGGTLLLFGVEPPLLPVGIICYFWLGYKPLLIHFRLWRFGDPSPLPLGFDRLFVNV</sequence>
<evidence type="ECO:0000313" key="2">
    <source>
        <dbReference type="Proteomes" id="UP000789366"/>
    </source>
</evidence>
<accession>A0ACA9LDB4</accession>
<dbReference type="Proteomes" id="UP000789366">
    <property type="component" value="Unassembled WGS sequence"/>
</dbReference>
<comment type="caution">
    <text evidence="1">The sequence shown here is derived from an EMBL/GenBank/DDBJ whole genome shotgun (WGS) entry which is preliminary data.</text>
</comment>
<gene>
    <name evidence="1" type="ORF">SPELUC_LOCUS4018</name>
</gene>